<comment type="caution">
    <text evidence="2">The sequence shown here is derived from an EMBL/GenBank/DDBJ whole genome shotgun (WGS) entry which is preliminary data.</text>
</comment>
<organism evidence="2 3">
    <name type="scientific">Pseudoxanthomonas winnipegensis</name>
    <dbReference type="NCBI Taxonomy" id="2480810"/>
    <lineage>
        <taxon>Bacteria</taxon>
        <taxon>Pseudomonadati</taxon>
        <taxon>Pseudomonadota</taxon>
        <taxon>Gammaproteobacteria</taxon>
        <taxon>Lysobacterales</taxon>
        <taxon>Lysobacteraceae</taxon>
        <taxon>Pseudoxanthomonas</taxon>
    </lineage>
</organism>
<dbReference type="InterPro" id="IPR006439">
    <property type="entry name" value="HAD-SF_hydro_IA"/>
</dbReference>
<dbReference type="Pfam" id="PF00702">
    <property type="entry name" value="Hydrolase"/>
    <property type="match status" value="1"/>
</dbReference>
<dbReference type="PRINTS" id="PR00413">
    <property type="entry name" value="HADHALOGNASE"/>
</dbReference>
<dbReference type="NCBIfam" id="TIGR01493">
    <property type="entry name" value="HAD-SF-IA-v2"/>
    <property type="match status" value="1"/>
</dbReference>
<evidence type="ECO:0000313" key="3">
    <source>
        <dbReference type="Proteomes" id="UP000292627"/>
    </source>
</evidence>
<dbReference type="NCBIfam" id="TIGR01428">
    <property type="entry name" value="HAD_type_II"/>
    <property type="match status" value="1"/>
</dbReference>
<reference evidence="2 3" key="1">
    <citation type="submission" date="2019-02" db="EMBL/GenBank/DDBJ databases">
        <title>WGS of Pseudoxanthomonas species novum from clinical isolates.</title>
        <authorList>
            <person name="Bernier A.-M."/>
            <person name="Bernard K."/>
            <person name="Vachon A."/>
        </authorList>
    </citation>
    <scope>NUCLEOTIDE SEQUENCE [LARGE SCALE GENOMIC DNA]</scope>
    <source>
        <strain evidence="2 3">NML171200</strain>
    </source>
</reference>
<dbReference type="Gene3D" id="3.40.50.1000">
    <property type="entry name" value="HAD superfamily/HAD-like"/>
    <property type="match status" value="1"/>
</dbReference>
<dbReference type="RefSeq" id="WP_130550814.1">
    <property type="nucleotide sequence ID" value="NZ_SHMC01000002.1"/>
</dbReference>
<dbReference type="SUPFAM" id="SSF56784">
    <property type="entry name" value="HAD-like"/>
    <property type="match status" value="1"/>
</dbReference>
<name>A0A4V2HDK2_9GAMM</name>
<keyword evidence="1" id="KW-0378">Hydrolase</keyword>
<dbReference type="InterPro" id="IPR006328">
    <property type="entry name" value="2-HAD"/>
</dbReference>
<proteinExistence type="predicted"/>
<gene>
    <name evidence="2" type="ORF">EA660_07070</name>
</gene>
<evidence type="ECO:0000313" key="2">
    <source>
        <dbReference type="EMBL" id="TAA26962.1"/>
    </source>
</evidence>
<sequence length="244" mass="27215">MRLTDYSVLSFDCYGTLIDWESGMIRALSGLVERAARAGLSLGRDEILQAHAHHESTLQRLTPAKPYRALLAVVYKRLAEAWGVAASVEECEAYGASVRDWPAFDDSVEALRYLKQHYRLVILSNVDNRTFAASNARLGVDFDAVYTAEDIGAYKPAPRNFEYLIDTLGERGVARTQILHVAESLYHDHTPANDFGLASCWIHRRHGQPGYGATMDPGAMPRTDYVFRSMAELAQAHRQALARA</sequence>
<dbReference type="GO" id="GO:0019120">
    <property type="term" value="F:hydrolase activity, acting on acid halide bonds, in C-halide compounds"/>
    <property type="evidence" value="ECO:0007669"/>
    <property type="project" value="InterPro"/>
</dbReference>
<dbReference type="InterPro" id="IPR036412">
    <property type="entry name" value="HAD-like_sf"/>
</dbReference>
<dbReference type="Gene3D" id="1.10.150.750">
    <property type="match status" value="1"/>
</dbReference>
<dbReference type="SFLD" id="SFLDS00003">
    <property type="entry name" value="Haloacid_Dehalogenase"/>
    <property type="match status" value="1"/>
</dbReference>
<dbReference type="Proteomes" id="UP000292627">
    <property type="component" value="Unassembled WGS sequence"/>
</dbReference>
<dbReference type="EMBL" id="SHMC01000002">
    <property type="protein sequence ID" value="TAA26962.1"/>
    <property type="molecule type" value="Genomic_DNA"/>
</dbReference>
<dbReference type="OrthoDB" id="5865007at2"/>
<accession>A0A4V2HDK2</accession>
<dbReference type="SFLD" id="SFLDG01129">
    <property type="entry name" value="C1.5:_HAD__Beta-PGM__Phosphata"/>
    <property type="match status" value="1"/>
</dbReference>
<protein>
    <submittedName>
        <fullName evidence="2">Haloacid dehalogenase type II</fullName>
    </submittedName>
</protein>
<evidence type="ECO:0000256" key="1">
    <source>
        <dbReference type="ARBA" id="ARBA00022801"/>
    </source>
</evidence>
<dbReference type="PANTHER" id="PTHR43316:SF9">
    <property type="entry name" value="ACID DEHALOGENASE, PUTATIVE (AFU_ORTHOLOGUE AFUA_6G14460)-RELATED"/>
    <property type="match status" value="1"/>
</dbReference>
<dbReference type="InterPro" id="IPR023214">
    <property type="entry name" value="HAD_sf"/>
</dbReference>
<dbReference type="PANTHER" id="PTHR43316">
    <property type="entry name" value="HYDROLASE, HALOACID DELAHOGENASE-RELATED"/>
    <property type="match status" value="1"/>
</dbReference>
<dbReference type="AlphaFoldDB" id="A0A4V2HDK2"/>
<dbReference type="InterPro" id="IPR051540">
    <property type="entry name" value="S-2-haloacid_dehalogenase"/>
</dbReference>